<comment type="catalytic activity">
    <reaction evidence="1">
        <text>Release of an N-terminal amino acid, Xaa-|-Yaa- from a peptide, amide or arylamide. Xaa is preferably Ala, but may be most amino acids including Pro (slow action). When a terminal hydrophobic residue is followed by a prolyl residue, the two may be released as an intact Xaa-Pro dipeptide.</text>
        <dbReference type="EC" id="3.4.11.2"/>
    </reaction>
</comment>
<organism evidence="16">
    <name type="scientific">Kitasatospora camelliae</name>
    <dbReference type="NCBI Taxonomy" id="3156397"/>
    <lineage>
        <taxon>Bacteria</taxon>
        <taxon>Bacillati</taxon>
        <taxon>Actinomycetota</taxon>
        <taxon>Actinomycetes</taxon>
        <taxon>Kitasatosporales</taxon>
        <taxon>Streptomycetaceae</taxon>
        <taxon>Kitasatospora</taxon>
    </lineage>
</organism>
<evidence type="ECO:0000256" key="12">
    <source>
        <dbReference type="ARBA" id="ARBA00031533"/>
    </source>
</evidence>
<dbReference type="RefSeq" id="WP_354643347.1">
    <property type="nucleotide sequence ID" value="NZ_CP159872.1"/>
</dbReference>
<evidence type="ECO:0000259" key="14">
    <source>
        <dbReference type="Pfam" id="PF01433"/>
    </source>
</evidence>
<dbReference type="AlphaFoldDB" id="A0AAU8K4M7"/>
<dbReference type="Gene3D" id="2.60.40.1730">
    <property type="entry name" value="tricorn interacting facor f3 domain"/>
    <property type="match status" value="1"/>
</dbReference>
<dbReference type="Pfam" id="PF01433">
    <property type="entry name" value="Peptidase_M1"/>
    <property type="match status" value="1"/>
</dbReference>
<keyword evidence="13" id="KW-0732">Signal</keyword>
<dbReference type="Pfam" id="PF17900">
    <property type="entry name" value="Peptidase_M1_N"/>
    <property type="match status" value="1"/>
</dbReference>
<dbReference type="CDD" id="cd09603">
    <property type="entry name" value="M1_APN_like"/>
    <property type="match status" value="1"/>
</dbReference>
<dbReference type="KEGG" id="kcm:ABWK59_27620"/>
<feature type="domain" description="Peptidase M1 membrane alanine aminopeptidase" evidence="14">
    <location>
        <begin position="319"/>
        <end position="460"/>
    </location>
</feature>
<evidence type="ECO:0000256" key="5">
    <source>
        <dbReference type="ARBA" id="ARBA00015611"/>
    </source>
</evidence>
<evidence type="ECO:0000256" key="1">
    <source>
        <dbReference type="ARBA" id="ARBA00000098"/>
    </source>
</evidence>
<evidence type="ECO:0000256" key="8">
    <source>
        <dbReference type="ARBA" id="ARBA00022801"/>
    </source>
</evidence>
<dbReference type="GO" id="GO:0016285">
    <property type="term" value="F:alanyl aminopeptidase activity"/>
    <property type="evidence" value="ECO:0007669"/>
    <property type="project" value="UniProtKB-EC"/>
</dbReference>
<dbReference type="PRINTS" id="PR00756">
    <property type="entry name" value="ALADIPTASE"/>
</dbReference>
<dbReference type="GO" id="GO:0006508">
    <property type="term" value="P:proteolysis"/>
    <property type="evidence" value="ECO:0007669"/>
    <property type="project" value="UniProtKB-KW"/>
</dbReference>
<evidence type="ECO:0000256" key="11">
    <source>
        <dbReference type="ARBA" id="ARBA00029811"/>
    </source>
</evidence>
<feature type="chain" id="PRO_5043784271" description="Aminopeptidase N" evidence="13">
    <location>
        <begin position="27"/>
        <end position="475"/>
    </location>
</feature>
<dbReference type="SUPFAM" id="SSF63737">
    <property type="entry name" value="Leukotriene A4 hydrolase N-terminal domain"/>
    <property type="match status" value="1"/>
</dbReference>
<evidence type="ECO:0000256" key="13">
    <source>
        <dbReference type="SAM" id="SignalP"/>
    </source>
</evidence>
<evidence type="ECO:0000313" key="16">
    <source>
        <dbReference type="EMBL" id="XCM82415.1"/>
    </source>
</evidence>
<dbReference type="InterPro" id="IPR001930">
    <property type="entry name" value="Peptidase_M1"/>
</dbReference>
<dbReference type="InterPro" id="IPR014782">
    <property type="entry name" value="Peptidase_M1_dom"/>
</dbReference>
<protein>
    <recommendedName>
        <fullName evidence="5">Aminopeptidase N</fullName>
        <ecNumber evidence="4">3.4.11.2</ecNumber>
    </recommendedName>
    <alternativeName>
        <fullName evidence="11">Alanine aminopeptidase</fullName>
    </alternativeName>
    <alternativeName>
        <fullName evidence="12">Lysyl aminopeptidase</fullName>
    </alternativeName>
</protein>
<name>A0AAU8K4M7_9ACTN</name>
<feature type="signal peptide" evidence="13">
    <location>
        <begin position="1"/>
        <end position="26"/>
    </location>
</feature>
<accession>A0AAU8K4M7</accession>
<keyword evidence="9" id="KW-0862">Zinc</keyword>
<evidence type="ECO:0000256" key="4">
    <source>
        <dbReference type="ARBA" id="ARBA00012564"/>
    </source>
</evidence>
<evidence type="ECO:0000256" key="3">
    <source>
        <dbReference type="ARBA" id="ARBA00010136"/>
    </source>
</evidence>
<keyword evidence="10" id="KW-0482">Metalloprotease</keyword>
<dbReference type="PANTHER" id="PTHR11533">
    <property type="entry name" value="PROTEASE M1 ZINC METALLOPROTEASE"/>
    <property type="match status" value="1"/>
</dbReference>
<dbReference type="InterPro" id="IPR042097">
    <property type="entry name" value="Aminopeptidase_N-like_N_sf"/>
</dbReference>
<gene>
    <name evidence="16" type="ORF">ABWK59_27620</name>
</gene>
<reference evidence="16" key="1">
    <citation type="submission" date="2024-06" db="EMBL/GenBank/DDBJ databases">
        <title>The genome sequences of Kitasatospora sp. strain HUAS MG31.</title>
        <authorList>
            <person name="Mo P."/>
        </authorList>
    </citation>
    <scope>NUCLEOTIDE SEQUENCE</scope>
    <source>
        <strain evidence="16">HUAS MG31</strain>
    </source>
</reference>
<dbReference type="InterPro" id="IPR050344">
    <property type="entry name" value="Peptidase_M1_aminopeptidases"/>
</dbReference>
<comment type="cofactor">
    <cofactor evidence="2">
        <name>Zn(2+)</name>
        <dbReference type="ChEBI" id="CHEBI:29105"/>
    </cofactor>
</comment>
<comment type="similarity">
    <text evidence="3">Belongs to the peptidase M1 family.</text>
</comment>
<proteinExistence type="inferred from homology"/>
<dbReference type="GO" id="GO:0008270">
    <property type="term" value="F:zinc ion binding"/>
    <property type="evidence" value="ECO:0007669"/>
    <property type="project" value="InterPro"/>
</dbReference>
<dbReference type="EMBL" id="CP159872">
    <property type="protein sequence ID" value="XCM82415.1"/>
    <property type="molecule type" value="Genomic_DNA"/>
</dbReference>
<dbReference type="EC" id="3.4.11.2" evidence="4"/>
<evidence type="ECO:0000259" key="15">
    <source>
        <dbReference type="Pfam" id="PF17900"/>
    </source>
</evidence>
<evidence type="ECO:0000256" key="10">
    <source>
        <dbReference type="ARBA" id="ARBA00023049"/>
    </source>
</evidence>
<dbReference type="Gene3D" id="1.10.390.10">
    <property type="entry name" value="Neutral Protease Domain 2"/>
    <property type="match status" value="1"/>
</dbReference>
<keyword evidence="8 16" id="KW-0378">Hydrolase</keyword>
<evidence type="ECO:0000256" key="6">
    <source>
        <dbReference type="ARBA" id="ARBA00022670"/>
    </source>
</evidence>
<dbReference type="GO" id="GO:0008237">
    <property type="term" value="F:metallopeptidase activity"/>
    <property type="evidence" value="ECO:0007669"/>
    <property type="project" value="UniProtKB-KW"/>
</dbReference>
<keyword evidence="7" id="KW-0479">Metal-binding</keyword>
<dbReference type="SUPFAM" id="SSF55486">
    <property type="entry name" value="Metalloproteases ('zincins'), catalytic domain"/>
    <property type="match status" value="1"/>
</dbReference>
<evidence type="ECO:0000256" key="2">
    <source>
        <dbReference type="ARBA" id="ARBA00001947"/>
    </source>
</evidence>
<evidence type="ECO:0000256" key="9">
    <source>
        <dbReference type="ARBA" id="ARBA00022833"/>
    </source>
</evidence>
<keyword evidence="6" id="KW-0645">Protease</keyword>
<dbReference type="InterPro" id="IPR045357">
    <property type="entry name" value="Aminopeptidase_N-like_N"/>
</dbReference>
<dbReference type="InterPro" id="IPR027268">
    <property type="entry name" value="Peptidase_M4/M1_CTD_sf"/>
</dbReference>
<dbReference type="PANTHER" id="PTHR11533:SF297">
    <property type="entry name" value="AMINOPEPTIDASE N"/>
    <property type="match status" value="1"/>
</dbReference>
<keyword evidence="16" id="KW-0031">Aminopeptidase</keyword>
<evidence type="ECO:0000256" key="7">
    <source>
        <dbReference type="ARBA" id="ARBA00022723"/>
    </source>
</evidence>
<feature type="domain" description="Aminopeptidase N-like N-terminal" evidence="15">
    <location>
        <begin position="62"/>
        <end position="233"/>
    </location>
</feature>
<sequence length="475" mass="52078">MRRRARLTAAVSAACAAVLIAAVPSAATGGATGLRNGIRSGVGAYEPDPYFPLAGNPGYDVQHYDLDLDFTPATHALVAQATITARAEDDLPRFTLDYSGPAIERIQVDGRPAAFRQDGQELTVVPHDPLARGREFTVRVDYRGTPGPLDDPALGVYGWINTDDGAVALNEPDGARTWYPVNDDIRDKATYTFRITVPEGVTALANGERQSERRAAGRTTATWAMNRPMSSYLAMVAIGKFRVDRGTVGGIPDITAVDPAGDGNLAALQTGTAAAVAFGERHFGRYPFGSVGGIVDRIGVDYALETQSRPVYDGRPDELTMVHEIAHQWYGDSVTPTTWRDIWLNEGFATYAEWLWQEEHGGPTAAETFDRLYATPAGDPFWELRTADPGRDDIFDYEAVYLRGAMFLQELRRTLGDPAFFELLHTWAERHRYGSVATCDLRQDAERIAGRDLGPLFHTWLYTETKPALTALAPH</sequence>